<dbReference type="Proteomes" id="UP000422736">
    <property type="component" value="Chromosome 4"/>
</dbReference>
<keyword evidence="17" id="KW-1185">Reference proteome</keyword>
<feature type="region of interest" description="Disordered" evidence="13">
    <location>
        <begin position="1"/>
        <end position="20"/>
    </location>
</feature>
<evidence type="ECO:0000313" key="16">
    <source>
        <dbReference type="EMBL" id="QGN16104.1"/>
    </source>
</evidence>
<evidence type="ECO:0000256" key="11">
    <source>
        <dbReference type="ARBA" id="ARBA00022989"/>
    </source>
</evidence>
<dbReference type="CDD" id="cd16702">
    <property type="entry name" value="RING_CH-C4HC3_MARCH6"/>
    <property type="match status" value="1"/>
</dbReference>
<dbReference type="EMBL" id="CP015057">
    <property type="protein sequence ID" value="QGN16104.1"/>
    <property type="molecule type" value="Genomic_DNA"/>
</dbReference>
<evidence type="ECO:0000256" key="4">
    <source>
        <dbReference type="ARBA" id="ARBA00012483"/>
    </source>
</evidence>
<feature type="compositionally biased region" description="Acidic residues" evidence="13">
    <location>
        <begin position="266"/>
        <end position="280"/>
    </location>
</feature>
<evidence type="ECO:0000256" key="10">
    <source>
        <dbReference type="ARBA" id="ARBA00022833"/>
    </source>
</evidence>
<dbReference type="InterPro" id="IPR011016">
    <property type="entry name" value="Znf_RING-CH"/>
</dbReference>
<keyword evidence="7" id="KW-0479">Metal-binding</keyword>
<dbReference type="InterPro" id="IPR013083">
    <property type="entry name" value="Znf_RING/FYVE/PHD"/>
</dbReference>
<comment type="catalytic activity">
    <reaction evidence="1">
        <text>S-ubiquitinyl-[E2 ubiquitin-conjugating enzyme]-L-cysteine + [acceptor protein]-L-lysine = [E2 ubiquitin-conjugating enzyme]-L-cysteine + N(6)-ubiquitinyl-[acceptor protein]-L-lysine.</text>
        <dbReference type="EC" id="2.3.2.27"/>
    </reaction>
</comment>
<name>A0ABX6EWI9_KLUMA</name>
<protein>
    <recommendedName>
        <fullName evidence="4">RING-type E3 ubiquitin transferase</fullName>
        <ecNumber evidence="4">2.3.2.27</ecNumber>
    </recommendedName>
</protein>
<evidence type="ECO:0000256" key="6">
    <source>
        <dbReference type="ARBA" id="ARBA00022692"/>
    </source>
</evidence>
<evidence type="ECO:0000256" key="13">
    <source>
        <dbReference type="SAM" id="MobiDB-lite"/>
    </source>
</evidence>
<evidence type="ECO:0000259" key="15">
    <source>
        <dbReference type="PROSITE" id="PS51292"/>
    </source>
</evidence>
<organism evidence="16 17">
    <name type="scientific">Kluyveromyces marxianus</name>
    <name type="common">Yeast</name>
    <name type="synonym">Candida kefyr</name>
    <dbReference type="NCBI Taxonomy" id="4911"/>
    <lineage>
        <taxon>Eukaryota</taxon>
        <taxon>Fungi</taxon>
        <taxon>Dikarya</taxon>
        <taxon>Ascomycota</taxon>
        <taxon>Saccharomycotina</taxon>
        <taxon>Saccharomycetes</taxon>
        <taxon>Saccharomycetales</taxon>
        <taxon>Saccharomycetaceae</taxon>
        <taxon>Kluyveromyces</taxon>
    </lineage>
</organism>
<proteinExistence type="predicted"/>
<keyword evidence="10" id="KW-0862">Zinc</keyword>
<gene>
    <name evidence="16" type="primary">SSM4</name>
    <name evidence="16" type="ORF">FIM1_2805</name>
</gene>
<evidence type="ECO:0000256" key="9">
    <source>
        <dbReference type="ARBA" id="ARBA00022786"/>
    </source>
</evidence>
<dbReference type="EC" id="2.3.2.27" evidence="4"/>
<comment type="subcellular location">
    <subcellularLocation>
        <location evidence="2">Membrane</location>
        <topology evidence="2">Multi-pass membrane protein</topology>
    </subcellularLocation>
</comment>
<dbReference type="Gene3D" id="3.30.40.10">
    <property type="entry name" value="Zinc/RING finger domain, C3HC4 (zinc finger)"/>
    <property type="match status" value="1"/>
</dbReference>
<keyword evidence="9" id="KW-0833">Ubl conjugation pathway</keyword>
<feature type="domain" description="RING-CH-type" evidence="15">
    <location>
        <begin position="20"/>
        <end position="89"/>
    </location>
</feature>
<dbReference type="PANTHER" id="PTHR13145:SF0">
    <property type="entry name" value="E3 UBIQUITIN-PROTEIN LIGASE MARCHF6"/>
    <property type="match status" value="1"/>
</dbReference>
<comment type="pathway">
    <text evidence="3">Protein modification; protein ubiquitination.</text>
</comment>
<dbReference type="SUPFAM" id="SSF57850">
    <property type="entry name" value="RING/U-box"/>
    <property type="match status" value="1"/>
</dbReference>
<feature type="transmembrane region" description="Helical" evidence="14">
    <location>
        <begin position="189"/>
        <end position="208"/>
    </location>
</feature>
<sequence length="307" mass="35137">MVSDEDSGYESEKPTTGGAQSNVNGATCRICMLEGSEENPLFHPCKCKGSIKYIHQPCLIEWLESKNVDIKKPGANTVCSICNHPIEFQTLYEKDMPDRIPLSLLLKHSVLGAAEEVNYYFKFTLIGIIFLIGIPLSWNVWGKLYTAAVDDFSFPSDNKWYINIIFGFEKSIPEHPSTSDIIYQLLNNYRFSVIQMAVILVVHAIAYLQYDMVVREPIFNKMIIHKIGPKWTKQDLAIQTLRDFPNIDPRDLNRLINTLDRHNQEESNDENSSSDEDEEQQQQQQQQQQLHQNEAAVDSDVASFDSE</sequence>
<dbReference type="SMART" id="SM00744">
    <property type="entry name" value="RINGv"/>
    <property type="match status" value="1"/>
</dbReference>
<reference evidence="16 17" key="1">
    <citation type="submission" date="2016-03" db="EMBL/GenBank/DDBJ databases">
        <title>How can Kluyveromyces marxianus grow so fast - potential evolutionary course in Saccharomyces Complex revealed by comparative genomics.</title>
        <authorList>
            <person name="Mo W."/>
            <person name="Lu W."/>
            <person name="Yang X."/>
            <person name="Qi J."/>
            <person name="Lv H."/>
        </authorList>
    </citation>
    <scope>NUCLEOTIDE SEQUENCE [LARGE SCALE GENOMIC DNA]</scope>
    <source>
        <strain evidence="16 17">FIM1</strain>
    </source>
</reference>
<evidence type="ECO:0000256" key="1">
    <source>
        <dbReference type="ARBA" id="ARBA00000900"/>
    </source>
</evidence>
<dbReference type="PROSITE" id="PS51292">
    <property type="entry name" value="ZF_RING_CH"/>
    <property type="match status" value="1"/>
</dbReference>
<evidence type="ECO:0000313" key="17">
    <source>
        <dbReference type="Proteomes" id="UP000422736"/>
    </source>
</evidence>
<keyword evidence="5" id="KW-0808">Transferase</keyword>
<dbReference type="PANTHER" id="PTHR13145">
    <property type="entry name" value="SSM4 PROTEIN"/>
    <property type="match status" value="1"/>
</dbReference>
<dbReference type="Pfam" id="PF12906">
    <property type="entry name" value="RINGv"/>
    <property type="match status" value="1"/>
</dbReference>
<evidence type="ECO:0000256" key="2">
    <source>
        <dbReference type="ARBA" id="ARBA00004141"/>
    </source>
</evidence>
<evidence type="ECO:0000256" key="7">
    <source>
        <dbReference type="ARBA" id="ARBA00022723"/>
    </source>
</evidence>
<evidence type="ECO:0000256" key="8">
    <source>
        <dbReference type="ARBA" id="ARBA00022771"/>
    </source>
</evidence>
<feature type="transmembrane region" description="Helical" evidence="14">
    <location>
        <begin position="119"/>
        <end position="138"/>
    </location>
</feature>
<feature type="region of interest" description="Disordered" evidence="13">
    <location>
        <begin position="260"/>
        <end position="307"/>
    </location>
</feature>
<evidence type="ECO:0000256" key="3">
    <source>
        <dbReference type="ARBA" id="ARBA00004906"/>
    </source>
</evidence>
<evidence type="ECO:0000256" key="5">
    <source>
        <dbReference type="ARBA" id="ARBA00022679"/>
    </source>
</evidence>
<keyword evidence="6 14" id="KW-0812">Transmembrane</keyword>
<keyword evidence="8" id="KW-0863">Zinc-finger</keyword>
<keyword evidence="11 14" id="KW-1133">Transmembrane helix</keyword>
<accession>A0ABX6EWI9</accession>
<keyword evidence="12 14" id="KW-0472">Membrane</keyword>
<evidence type="ECO:0000256" key="14">
    <source>
        <dbReference type="SAM" id="Phobius"/>
    </source>
</evidence>
<reference evidence="16 17" key="2">
    <citation type="submission" date="2019-11" db="EMBL/GenBank/DDBJ databases">
        <authorList>
            <person name="Lu H."/>
        </authorList>
    </citation>
    <scope>NUCLEOTIDE SEQUENCE [LARGE SCALE GENOMIC DNA]</scope>
    <source>
        <strain evidence="16 17">FIM1</strain>
    </source>
</reference>
<evidence type="ECO:0000256" key="12">
    <source>
        <dbReference type="ARBA" id="ARBA00023136"/>
    </source>
</evidence>